<keyword evidence="7 12" id="KW-0812">Transmembrane</keyword>
<proteinExistence type="predicted"/>
<dbReference type="InterPro" id="IPR018113">
    <property type="entry name" value="PTrfase_EIIB_Cys"/>
</dbReference>
<keyword evidence="4" id="KW-0762">Sugar transport</keyword>
<protein>
    <submittedName>
        <fullName evidence="15">PTS system N-acetylglucosamine-specific IIB component, Glc family</fullName>
    </submittedName>
</protein>
<comment type="subcellular location">
    <subcellularLocation>
        <location evidence="1">Cell membrane</location>
        <topology evidence="1">Multi-pass membrane protein</topology>
    </subcellularLocation>
</comment>
<organism evidence="15 16">
    <name type="scientific">Caulobacter vibrioides OR37</name>
    <dbReference type="NCBI Taxonomy" id="1292034"/>
    <lineage>
        <taxon>Bacteria</taxon>
        <taxon>Pseudomonadati</taxon>
        <taxon>Pseudomonadota</taxon>
        <taxon>Alphaproteobacteria</taxon>
        <taxon>Caulobacterales</taxon>
        <taxon>Caulobacteraceae</taxon>
        <taxon>Caulobacter</taxon>
    </lineage>
</organism>
<dbReference type="InterPro" id="IPR013013">
    <property type="entry name" value="PTS_EIIC_1"/>
</dbReference>
<dbReference type="NCBIfam" id="TIGR00826">
    <property type="entry name" value="EIIB_glc"/>
    <property type="match status" value="1"/>
</dbReference>
<feature type="transmembrane region" description="Helical" evidence="12">
    <location>
        <begin position="264"/>
        <end position="285"/>
    </location>
</feature>
<dbReference type="GO" id="GO:0015572">
    <property type="term" value="F:N-acetylglucosamine transmembrane transporter activity"/>
    <property type="evidence" value="ECO:0007669"/>
    <property type="project" value="InterPro"/>
</dbReference>
<accession>R0EG72</accession>
<feature type="active site" description="Phosphocysteine intermediate; for EIIB activity" evidence="11">
    <location>
        <position position="543"/>
    </location>
</feature>
<evidence type="ECO:0000256" key="10">
    <source>
        <dbReference type="ARBA" id="ARBA00023136"/>
    </source>
</evidence>
<dbReference type="GO" id="GO:0008982">
    <property type="term" value="F:protein-N(PI)-phosphohistidine-sugar phosphotransferase activity"/>
    <property type="evidence" value="ECO:0007669"/>
    <property type="project" value="InterPro"/>
</dbReference>
<evidence type="ECO:0000256" key="7">
    <source>
        <dbReference type="ARBA" id="ARBA00022692"/>
    </source>
</evidence>
<dbReference type="InterPro" id="IPR003352">
    <property type="entry name" value="PTS_EIIC"/>
</dbReference>
<dbReference type="eggNOG" id="COG1264">
    <property type="taxonomic scope" value="Bacteria"/>
</dbReference>
<dbReference type="GO" id="GO:0016301">
    <property type="term" value="F:kinase activity"/>
    <property type="evidence" value="ECO:0007669"/>
    <property type="project" value="UniProtKB-KW"/>
</dbReference>
<keyword evidence="10 12" id="KW-0472">Membrane</keyword>
<dbReference type="GO" id="GO:0009401">
    <property type="term" value="P:phosphoenolpyruvate-dependent sugar phosphotransferase system"/>
    <property type="evidence" value="ECO:0007669"/>
    <property type="project" value="UniProtKB-KW"/>
</dbReference>
<evidence type="ECO:0000256" key="11">
    <source>
        <dbReference type="PROSITE-ProRule" id="PRU00421"/>
    </source>
</evidence>
<dbReference type="PROSITE" id="PS51098">
    <property type="entry name" value="PTS_EIIB_TYPE_1"/>
    <property type="match status" value="2"/>
</dbReference>
<evidence type="ECO:0000256" key="12">
    <source>
        <dbReference type="SAM" id="Phobius"/>
    </source>
</evidence>
<keyword evidence="5" id="KW-0808">Transferase</keyword>
<feature type="transmembrane region" description="Helical" evidence="12">
    <location>
        <begin position="297"/>
        <end position="314"/>
    </location>
</feature>
<sequence precursor="true">MKMKSPLEILQPLGRALMLPIAVLPMAALLLRIGQTDLLGAPGLAAATHGLSLTVANTFGAAGGAIFGSLGLIFAIGVAVGLARENHGAAGLAGVVCYVIATKGVDALMVVPPEAAAKVVASAKDLAAAAWKAKEIGKLSIPVGILSGVISGWLYNRYSNVKLPEYLAFFGGRRFVPIVAGLAGVLLALVFGFSWRSLEAGVDGLSGLVTASGDLGLFVYGLMNRLLIVTGLHHILNNVVWFILGDFNGVTGDLNRFAAGDKTAGAFMSGFFPVMMFGLPAACLAMLHTARPERRKAVAGMLASLALTSFLTGVTEPIEFTFMFLAPALYAIHAVLTGLAMALMDMLGVKLGFGFSAGLFDYVLNFSKATRPLLLIPVGLVYGAIYYGVFRFAIQRFNLKTPGREDEEAVAVETVVTGGGRGADFLAALGGADNLSSVDACTTRLRLIVVDQGAASEGALKALGARGVVRPSDKALQVVLGPIADTVAGEIRAAMGAAPVPAITSAPVKAAPSATPSAEDDREAEALLGALGGAANLESVGACSSRLRLVVADRGAVSEPALKALGARGVVRIGDKVVHVVLGPKAERIGEAVRRRLPA</sequence>
<keyword evidence="16" id="KW-1185">Reference proteome</keyword>
<dbReference type="EMBL" id="APMP01000022">
    <property type="protein sequence ID" value="ENZ81049.1"/>
    <property type="molecule type" value="Genomic_DNA"/>
</dbReference>
<dbReference type="Pfam" id="PF02378">
    <property type="entry name" value="PTS_EIIC"/>
    <property type="match status" value="1"/>
</dbReference>
<evidence type="ECO:0000259" key="13">
    <source>
        <dbReference type="PROSITE" id="PS51098"/>
    </source>
</evidence>
<dbReference type="PROSITE" id="PS51103">
    <property type="entry name" value="PTS_EIIC_TYPE_1"/>
    <property type="match status" value="1"/>
</dbReference>
<feature type="transmembrane region" description="Helical" evidence="12">
    <location>
        <begin position="139"/>
        <end position="155"/>
    </location>
</feature>
<dbReference type="InterPro" id="IPR050429">
    <property type="entry name" value="PTS_Glucose_EIICBA"/>
</dbReference>
<feature type="transmembrane region" description="Helical" evidence="12">
    <location>
        <begin position="320"/>
        <end position="340"/>
    </location>
</feature>
<dbReference type="eggNOG" id="COG1263">
    <property type="taxonomic scope" value="Bacteria"/>
</dbReference>
<evidence type="ECO:0000256" key="4">
    <source>
        <dbReference type="ARBA" id="ARBA00022597"/>
    </source>
</evidence>
<evidence type="ECO:0000256" key="5">
    <source>
        <dbReference type="ARBA" id="ARBA00022679"/>
    </source>
</evidence>
<comment type="caution">
    <text evidence="15">The sequence shown here is derived from an EMBL/GenBank/DDBJ whole genome shotgun (WGS) entry which is preliminary data.</text>
</comment>
<evidence type="ECO:0000256" key="6">
    <source>
        <dbReference type="ARBA" id="ARBA00022683"/>
    </source>
</evidence>
<dbReference type="AlphaFoldDB" id="R0EG72"/>
<evidence type="ECO:0000313" key="15">
    <source>
        <dbReference type="EMBL" id="ENZ81049.1"/>
    </source>
</evidence>
<feature type="domain" description="PTS EIIB type-1" evidence="13">
    <location>
        <begin position="521"/>
        <end position="599"/>
    </location>
</feature>
<dbReference type="GO" id="GO:0015764">
    <property type="term" value="P:N-acetylglucosamine transport"/>
    <property type="evidence" value="ECO:0007669"/>
    <property type="project" value="TreeGrafter"/>
</dbReference>
<dbReference type="InterPro" id="IPR036878">
    <property type="entry name" value="Glu_permease_IIB"/>
</dbReference>
<evidence type="ECO:0000256" key="1">
    <source>
        <dbReference type="ARBA" id="ARBA00004651"/>
    </source>
</evidence>
<evidence type="ECO:0000256" key="2">
    <source>
        <dbReference type="ARBA" id="ARBA00022448"/>
    </source>
</evidence>
<feature type="transmembrane region" description="Helical" evidence="12">
    <location>
        <begin position="226"/>
        <end position="244"/>
    </location>
</feature>
<dbReference type="Proteomes" id="UP000013063">
    <property type="component" value="Unassembled WGS sequence"/>
</dbReference>
<keyword evidence="8" id="KW-0418">Kinase</keyword>
<evidence type="ECO:0000256" key="9">
    <source>
        <dbReference type="ARBA" id="ARBA00022989"/>
    </source>
</evidence>
<dbReference type="NCBIfam" id="TIGR01998">
    <property type="entry name" value="PTS-II-BC-nag"/>
    <property type="match status" value="1"/>
</dbReference>
<evidence type="ECO:0000313" key="16">
    <source>
        <dbReference type="Proteomes" id="UP000013063"/>
    </source>
</evidence>
<reference evidence="15 16" key="1">
    <citation type="journal article" date="2013" name="Genome Announc.">
        <title>Draft Genome Sequence for Caulobacter sp. Strain OR37, a Bacterium Tolerant to Heavy Metals.</title>
        <authorList>
            <person name="Utturkar S.M."/>
            <person name="Bollmann A."/>
            <person name="Brzoska R.M."/>
            <person name="Klingeman D.M."/>
            <person name="Epstein S.E."/>
            <person name="Palumbo A.V."/>
            <person name="Brown S.D."/>
        </authorList>
    </citation>
    <scope>NUCLEOTIDE SEQUENCE [LARGE SCALE GENOMIC DNA]</scope>
    <source>
        <strain evidence="15 16">OR37</strain>
    </source>
</reference>
<dbReference type="GO" id="GO:0005886">
    <property type="term" value="C:plasma membrane"/>
    <property type="evidence" value="ECO:0007669"/>
    <property type="project" value="UniProtKB-SubCell"/>
</dbReference>
<dbReference type="InterPro" id="IPR010974">
    <property type="entry name" value="PTS_IIBC_nag"/>
</dbReference>
<dbReference type="PANTHER" id="PTHR30009:SF4">
    <property type="entry name" value="PTS SYSTEM N-ACETYLGLUCOSAMINE-SPECIFIC EIICBA COMPONENT"/>
    <property type="match status" value="1"/>
</dbReference>
<feature type="transmembrane region" description="Helical" evidence="12">
    <location>
        <begin position="59"/>
        <end position="83"/>
    </location>
</feature>
<gene>
    <name evidence="15" type="ORF">OR37_03051</name>
</gene>
<dbReference type="Gene3D" id="3.30.1360.60">
    <property type="entry name" value="Glucose permease domain IIB"/>
    <property type="match status" value="2"/>
</dbReference>
<name>R0EG72_CAUVI</name>
<dbReference type="Pfam" id="PF00367">
    <property type="entry name" value="PTS_EIIB"/>
    <property type="match status" value="2"/>
</dbReference>
<dbReference type="SUPFAM" id="SSF55604">
    <property type="entry name" value="Glucose permease domain IIB"/>
    <property type="match status" value="2"/>
</dbReference>
<feature type="transmembrane region" description="Helical" evidence="12">
    <location>
        <begin position="373"/>
        <end position="394"/>
    </location>
</feature>
<feature type="domain" description="PTS EIIC type-1" evidence="14">
    <location>
        <begin position="4"/>
        <end position="406"/>
    </location>
</feature>
<dbReference type="PANTHER" id="PTHR30009">
    <property type="entry name" value="CYTOCHROME C-TYPE SYNTHESIS PROTEIN AND PTS TRANSMEMBRANE COMPONENT"/>
    <property type="match status" value="1"/>
</dbReference>
<feature type="transmembrane region" description="Helical" evidence="12">
    <location>
        <begin position="12"/>
        <end position="33"/>
    </location>
</feature>
<dbReference type="CDD" id="cd00212">
    <property type="entry name" value="PTS_IIB_glc"/>
    <property type="match status" value="1"/>
</dbReference>
<evidence type="ECO:0000259" key="14">
    <source>
        <dbReference type="PROSITE" id="PS51103"/>
    </source>
</evidence>
<dbReference type="PATRIC" id="fig|1292034.3.peg.3034"/>
<dbReference type="PROSITE" id="PS01035">
    <property type="entry name" value="PTS_EIIB_TYPE_1_CYS"/>
    <property type="match status" value="1"/>
</dbReference>
<dbReference type="GO" id="GO:0090563">
    <property type="term" value="F:protein-phosphocysteine-sugar phosphotransferase activity"/>
    <property type="evidence" value="ECO:0007669"/>
    <property type="project" value="TreeGrafter"/>
</dbReference>
<feature type="active site" description="Phosphocysteine intermediate; for EIIB activity" evidence="11">
    <location>
        <position position="441"/>
    </location>
</feature>
<feature type="domain" description="PTS EIIB type-1" evidence="13">
    <location>
        <begin position="419"/>
        <end position="501"/>
    </location>
</feature>
<evidence type="ECO:0000256" key="3">
    <source>
        <dbReference type="ARBA" id="ARBA00022475"/>
    </source>
</evidence>
<feature type="transmembrane region" description="Helical" evidence="12">
    <location>
        <begin position="175"/>
        <end position="195"/>
    </location>
</feature>
<keyword evidence="6" id="KW-0598">Phosphotransferase system</keyword>
<dbReference type="STRING" id="1292034.OR37_03051"/>
<keyword evidence="9 12" id="KW-1133">Transmembrane helix</keyword>
<keyword evidence="3" id="KW-1003">Cell membrane</keyword>
<evidence type="ECO:0000256" key="8">
    <source>
        <dbReference type="ARBA" id="ARBA00022777"/>
    </source>
</evidence>
<keyword evidence="2" id="KW-0813">Transport</keyword>
<dbReference type="InterPro" id="IPR001996">
    <property type="entry name" value="PTS_IIB_1"/>
</dbReference>
<dbReference type="GO" id="GO:0019866">
    <property type="term" value="C:organelle inner membrane"/>
    <property type="evidence" value="ECO:0007669"/>
    <property type="project" value="InterPro"/>
</dbReference>